<proteinExistence type="predicted"/>
<evidence type="ECO:0000259" key="1">
    <source>
        <dbReference type="Pfam" id="PF00501"/>
    </source>
</evidence>
<organism evidence="2 3">
    <name type="scientific">Adineta steineri</name>
    <dbReference type="NCBI Taxonomy" id="433720"/>
    <lineage>
        <taxon>Eukaryota</taxon>
        <taxon>Metazoa</taxon>
        <taxon>Spiralia</taxon>
        <taxon>Gnathifera</taxon>
        <taxon>Rotifera</taxon>
        <taxon>Eurotatoria</taxon>
        <taxon>Bdelloidea</taxon>
        <taxon>Adinetida</taxon>
        <taxon>Adinetidae</taxon>
        <taxon>Adineta</taxon>
    </lineage>
</organism>
<dbReference type="AlphaFoldDB" id="A0A819Z180"/>
<protein>
    <recommendedName>
        <fullName evidence="1">AMP-dependent synthetase/ligase domain-containing protein</fullName>
    </recommendedName>
</protein>
<evidence type="ECO:0000313" key="3">
    <source>
        <dbReference type="Proteomes" id="UP000663881"/>
    </source>
</evidence>
<dbReference type="GO" id="GO:0043041">
    <property type="term" value="P:amino acid activation for nonribosomal peptide biosynthetic process"/>
    <property type="evidence" value="ECO:0007669"/>
    <property type="project" value="TreeGrafter"/>
</dbReference>
<name>A0A819Z180_9BILA</name>
<gene>
    <name evidence="2" type="ORF">OKA104_LOCUS39082</name>
</gene>
<dbReference type="Pfam" id="PF00501">
    <property type="entry name" value="AMP-binding"/>
    <property type="match status" value="1"/>
</dbReference>
<dbReference type="GO" id="GO:0005737">
    <property type="term" value="C:cytoplasm"/>
    <property type="evidence" value="ECO:0007669"/>
    <property type="project" value="TreeGrafter"/>
</dbReference>
<feature type="non-terminal residue" evidence="2">
    <location>
        <position position="163"/>
    </location>
</feature>
<dbReference type="Gene3D" id="3.40.50.980">
    <property type="match status" value="2"/>
</dbReference>
<dbReference type="GO" id="GO:0031177">
    <property type="term" value="F:phosphopantetheine binding"/>
    <property type="evidence" value="ECO:0007669"/>
    <property type="project" value="TreeGrafter"/>
</dbReference>
<dbReference type="EMBL" id="CAJOAY010007439">
    <property type="protein sequence ID" value="CAF4166510.1"/>
    <property type="molecule type" value="Genomic_DNA"/>
</dbReference>
<dbReference type="PANTHER" id="PTHR45527:SF1">
    <property type="entry name" value="FATTY ACID SYNTHASE"/>
    <property type="match status" value="1"/>
</dbReference>
<comment type="caution">
    <text evidence="2">The sequence shown here is derived from an EMBL/GenBank/DDBJ whole genome shotgun (WGS) entry which is preliminary data.</text>
</comment>
<dbReference type="GO" id="GO:0044550">
    <property type="term" value="P:secondary metabolite biosynthetic process"/>
    <property type="evidence" value="ECO:0007669"/>
    <property type="project" value="TreeGrafter"/>
</dbReference>
<dbReference type="Proteomes" id="UP000663881">
    <property type="component" value="Unassembled WGS sequence"/>
</dbReference>
<reference evidence="2" key="1">
    <citation type="submission" date="2021-02" db="EMBL/GenBank/DDBJ databases">
        <authorList>
            <person name="Nowell W R."/>
        </authorList>
    </citation>
    <scope>NUCLEOTIDE SEQUENCE</scope>
</reference>
<dbReference type="SUPFAM" id="SSF56801">
    <property type="entry name" value="Acetyl-CoA synthetase-like"/>
    <property type="match status" value="1"/>
</dbReference>
<evidence type="ECO:0000313" key="2">
    <source>
        <dbReference type="EMBL" id="CAF4166510.1"/>
    </source>
</evidence>
<dbReference type="InterPro" id="IPR000873">
    <property type="entry name" value="AMP-dep_synth/lig_dom"/>
</dbReference>
<feature type="domain" description="AMP-dependent synthetase/ligase" evidence="1">
    <location>
        <begin position="64"/>
        <end position="159"/>
    </location>
</feature>
<accession>A0A819Z180</accession>
<dbReference type="PANTHER" id="PTHR45527">
    <property type="entry name" value="NONRIBOSOMAL PEPTIDE SYNTHETASE"/>
    <property type="match status" value="1"/>
</dbReference>
<sequence>MDTVSTMARRFELLFNQVFSITPSICELSLILPHEIELLDQLNKGDDLLLPTNLMPIHHQFACRANENPQKVAVILDDQCLTYAELLYTSQLLASHLIDECHVQPGDIIGQCVERSIEMAIGILGILLSGASYLPLPPDLPAERLRSLLQLTHPRCILVHSAT</sequence>